<dbReference type="EMBL" id="JAIWYP010000011">
    <property type="protein sequence ID" value="KAH3740119.1"/>
    <property type="molecule type" value="Genomic_DNA"/>
</dbReference>
<evidence type="ECO:0000313" key="1">
    <source>
        <dbReference type="EMBL" id="KAH3740119.1"/>
    </source>
</evidence>
<sequence>MDRQFKCYMPPYRGHTNHSAKLEFQDPTDGGTIKYQSALYVPKGRIQDFCLGGAPGGFKAKPCLGGVYSVRVWWSFGGILGCDGWTYSVRVWWSFLAQTNQPTNRPTNQQTNRQGKNNMSPTTICEGVYSVRVWWSFSMGDGLGG</sequence>
<reference evidence="1" key="1">
    <citation type="journal article" date="2019" name="bioRxiv">
        <title>The Genome of the Zebra Mussel, Dreissena polymorpha: A Resource for Invasive Species Research.</title>
        <authorList>
            <person name="McCartney M.A."/>
            <person name="Auch B."/>
            <person name="Kono T."/>
            <person name="Mallez S."/>
            <person name="Zhang Y."/>
            <person name="Obille A."/>
            <person name="Becker A."/>
            <person name="Abrahante J.E."/>
            <person name="Garbe J."/>
            <person name="Badalamenti J.P."/>
            <person name="Herman A."/>
            <person name="Mangelson H."/>
            <person name="Liachko I."/>
            <person name="Sullivan S."/>
            <person name="Sone E.D."/>
            <person name="Koren S."/>
            <person name="Silverstein K.A.T."/>
            <person name="Beckman K.B."/>
            <person name="Gohl D.M."/>
        </authorList>
    </citation>
    <scope>NUCLEOTIDE SEQUENCE</scope>
    <source>
        <strain evidence="1">Duluth1</strain>
        <tissue evidence="1">Whole animal</tissue>
    </source>
</reference>
<reference evidence="1" key="2">
    <citation type="submission" date="2020-11" db="EMBL/GenBank/DDBJ databases">
        <authorList>
            <person name="McCartney M.A."/>
            <person name="Auch B."/>
            <person name="Kono T."/>
            <person name="Mallez S."/>
            <person name="Becker A."/>
            <person name="Gohl D.M."/>
            <person name="Silverstein K.A.T."/>
            <person name="Koren S."/>
            <person name="Bechman K.B."/>
            <person name="Herman A."/>
            <person name="Abrahante J.E."/>
            <person name="Garbe J."/>
        </authorList>
    </citation>
    <scope>NUCLEOTIDE SEQUENCE</scope>
    <source>
        <strain evidence="1">Duluth1</strain>
        <tissue evidence="1">Whole animal</tissue>
    </source>
</reference>
<protein>
    <submittedName>
        <fullName evidence="1">Uncharacterized protein</fullName>
    </submittedName>
</protein>
<dbReference type="Proteomes" id="UP000828390">
    <property type="component" value="Unassembled WGS sequence"/>
</dbReference>
<dbReference type="AlphaFoldDB" id="A0A9D4D8Q3"/>
<accession>A0A9D4D8Q3</accession>
<evidence type="ECO:0000313" key="2">
    <source>
        <dbReference type="Proteomes" id="UP000828390"/>
    </source>
</evidence>
<keyword evidence="2" id="KW-1185">Reference proteome</keyword>
<organism evidence="1 2">
    <name type="scientific">Dreissena polymorpha</name>
    <name type="common">Zebra mussel</name>
    <name type="synonym">Mytilus polymorpha</name>
    <dbReference type="NCBI Taxonomy" id="45954"/>
    <lineage>
        <taxon>Eukaryota</taxon>
        <taxon>Metazoa</taxon>
        <taxon>Spiralia</taxon>
        <taxon>Lophotrochozoa</taxon>
        <taxon>Mollusca</taxon>
        <taxon>Bivalvia</taxon>
        <taxon>Autobranchia</taxon>
        <taxon>Heteroconchia</taxon>
        <taxon>Euheterodonta</taxon>
        <taxon>Imparidentia</taxon>
        <taxon>Neoheterodontei</taxon>
        <taxon>Myida</taxon>
        <taxon>Dreissenoidea</taxon>
        <taxon>Dreissenidae</taxon>
        <taxon>Dreissena</taxon>
    </lineage>
</organism>
<name>A0A9D4D8Q3_DREPO</name>
<comment type="caution">
    <text evidence="1">The sequence shown here is derived from an EMBL/GenBank/DDBJ whole genome shotgun (WGS) entry which is preliminary data.</text>
</comment>
<gene>
    <name evidence="1" type="ORF">DPMN_046814</name>
</gene>
<proteinExistence type="predicted"/>